<dbReference type="Proteomes" id="UP001150941">
    <property type="component" value="Unassembled WGS sequence"/>
</dbReference>
<keyword evidence="4" id="KW-1185">Reference proteome</keyword>
<reference evidence="3" key="2">
    <citation type="journal article" date="2023" name="IMA Fungus">
        <title>Comparative genomic study of the Penicillium genus elucidates a diverse pangenome and 15 lateral gene transfer events.</title>
        <authorList>
            <person name="Petersen C."/>
            <person name="Sorensen T."/>
            <person name="Nielsen M.R."/>
            <person name="Sondergaard T.E."/>
            <person name="Sorensen J.L."/>
            <person name="Fitzpatrick D.A."/>
            <person name="Frisvad J.C."/>
            <person name="Nielsen K.L."/>
        </authorList>
    </citation>
    <scope>NUCLEOTIDE SEQUENCE</scope>
    <source>
        <strain evidence="3">IBT 19713</strain>
    </source>
</reference>
<evidence type="ECO:0000256" key="2">
    <source>
        <dbReference type="ARBA" id="ARBA00023242"/>
    </source>
</evidence>
<reference evidence="3" key="1">
    <citation type="submission" date="2022-11" db="EMBL/GenBank/DDBJ databases">
        <authorList>
            <person name="Petersen C."/>
        </authorList>
    </citation>
    <scope>NUCLEOTIDE SEQUENCE</scope>
    <source>
        <strain evidence="3">IBT 19713</strain>
    </source>
</reference>
<dbReference type="RefSeq" id="XP_058328072.1">
    <property type="nucleotide sequence ID" value="XM_058477727.1"/>
</dbReference>
<name>A0A9W9NPT0_9EURO</name>
<dbReference type="Pfam" id="PF11951">
    <property type="entry name" value="Fungal_trans_2"/>
    <property type="match status" value="1"/>
</dbReference>
<dbReference type="PANTHER" id="PTHR37534">
    <property type="entry name" value="TRANSCRIPTIONAL ACTIVATOR PROTEIN UGA3"/>
    <property type="match status" value="1"/>
</dbReference>
<protein>
    <submittedName>
        <fullName evidence="3">Uncharacterized protein</fullName>
    </submittedName>
</protein>
<evidence type="ECO:0000313" key="3">
    <source>
        <dbReference type="EMBL" id="KAJ5223889.1"/>
    </source>
</evidence>
<dbReference type="AlphaFoldDB" id="A0A9W9NPT0"/>
<dbReference type="GO" id="GO:0003700">
    <property type="term" value="F:DNA-binding transcription factor activity"/>
    <property type="evidence" value="ECO:0007669"/>
    <property type="project" value="TreeGrafter"/>
</dbReference>
<organism evidence="3 4">
    <name type="scientific">Penicillium chermesinum</name>
    <dbReference type="NCBI Taxonomy" id="63820"/>
    <lineage>
        <taxon>Eukaryota</taxon>
        <taxon>Fungi</taxon>
        <taxon>Dikarya</taxon>
        <taxon>Ascomycota</taxon>
        <taxon>Pezizomycotina</taxon>
        <taxon>Eurotiomycetes</taxon>
        <taxon>Eurotiomycetidae</taxon>
        <taxon>Eurotiales</taxon>
        <taxon>Aspergillaceae</taxon>
        <taxon>Penicillium</taxon>
    </lineage>
</organism>
<gene>
    <name evidence="3" type="ORF">N7468_008431</name>
</gene>
<dbReference type="GO" id="GO:0005634">
    <property type="term" value="C:nucleus"/>
    <property type="evidence" value="ECO:0007669"/>
    <property type="project" value="UniProtKB-SubCell"/>
</dbReference>
<dbReference type="InterPro" id="IPR021858">
    <property type="entry name" value="Fun_TF"/>
</dbReference>
<dbReference type="OrthoDB" id="5069333at2759"/>
<dbReference type="GO" id="GO:0000976">
    <property type="term" value="F:transcription cis-regulatory region binding"/>
    <property type="evidence" value="ECO:0007669"/>
    <property type="project" value="TreeGrafter"/>
</dbReference>
<dbReference type="GO" id="GO:0045944">
    <property type="term" value="P:positive regulation of transcription by RNA polymerase II"/>
    <property type="evidence" value="ECO:0007669"/>
    <property type="project" value="TreeGrafter"/>
</dbReference>
<dbReference type="GeneID" id="83205030"/>
<proteinExistence type="predicted"/>
<evidence type="ECO:0000313" key="4">
    <source>
        <dbReference type="Proteomes" id="UP001150941"/>
    </source>
</evidence>
<comment type="caution">
    <text evidence="3">The sequence shown here is derived from an EMBL/GenBank/DDBJ whole genome shotgun (WGS) entry which is preliminary data.</text>
</comment>
<dbReference type="EMBL" id="JAPQKS010000006">
    <property type="protein sequence ID" value="KAJ5223889.1"/>
    <property type="molecule type" value="Genomic_DNA"/>
</dbReference>
<sequence length="502" mass="55060">MAAGMSKQPGEWKSEFASRGLAFGRAGVWNKTRLGEKKSQGSLLGSPASSASSADDLQQWMSFPVVQAWGFINSGIGTFATPEMVDIALNDHFELARPNFIYSGVSPSPLLFPQMSHLGHAELFEYYIHQLCPRTTASSKGISPFSSLILPFSISASPILFKAIQALGACHLSRGSSSYAALALRLKSETLRDLRARLSSEGVSTCSADPEILIVIMMLCLYEIADKCDHNWTTHLKGAKDLIRIRRQNALVLSKPVEALDPVSDFAEHFFAFQDVMGRTACGEEVLFGSDYWQATDQRIDLWMGCSPELVSILASITEMSRVRRLLDSNAARESFASRAALLEHRLDNLVQEIDGDEDDETLLSAAEAKRLAAVIYLHCALFEASPTTPLVVEYVRKILQIVSRLLEQGALASVTWPVFVAAVELDPGNDVVPSDSGSGRSIVLRALDMMTHSATSNITRTRAVIVQVWQARDQSLLKAPQMPCNDWEWYVAPISTAMTLA</sequence>
<keyword evidence="2" id="KW-0539">Nucleus</keyword>
<comment type="subcellular location">
    <subcellularLocation>
        <location evidence="1">Nucleus</location>
    </subcellularLocation>
</comment>
<dbReference type="PANTHER" id="PTHR37534:SF49">
    <property type="entry name" value="LYSINE BIOSYNTHESIS REGULATORY PROTEIN LYS14"/>
    <property type="match status" value="1"/>
</dbReference>
<accession>A0A9W9NPT0</accession>
<evidence type="ECO:0000256" key="1">
    <source>
        <dbReference type="ARBA" id="ARBA00004123"/>
    </source>
</evidence>